<proteinExistence type="predicted"/>
<keyword evidence="4" id="KW-0285">Flavoprotein</keyword>
<dbReference type="GO" id="GO:0004489">
    <property type="term" value="F:methylenetetrahydrofolate reductase [NAD(P)H] activity"/>
    <property type="evidence" value="ECO:0007669"/>
    <property type="project" value="InterPro"/>
</dbReference>
<protein>
    <submittedName>
        <fullName evidence="10">Bifunctional homocysteine S-methyltransferase/methylenetetrahydrofolate reductase</fullName>
    </submittedName>
</protein>
<keyword evidence="3 8" id="KW-0489">Methyltransferase</keyword>
<gene>
    <name evidence="10" type="ORF">C7B45_16200</name>
</gene>
<evidence type="ECO:0000313" key="10">
    <source>
        <dbReference type="EMBL" id="PSR20159.1"/>
    </source>
</evidence>
<feature type="domain" description="Hcy-binding" evidence="9">
    <location>
        <begin position="1"/>
        <end position="296"/>
    </location>
</feature>
<dbReference type="InterPro" id="IPR050554">
    <property type="entry name" value="Met_Synthase/Corrinoid"/>
</dbReference>
<dbReference type="GO" id="GO:0035999">
    <property type="term" value="P:tetrahydrofolate interconversion"/>
    <property type="evidence" value="ECO:0007669"/>
    <property type="project" value="UniProtKB-UniPathway"/>
</dbReference>
<evidence type="ECO:0000256" key="8">
    <source>
        <dbReference type="PROSITE-ProRule" id="PRU00333"/>
    </source>
</evidence>
<evidence type="ECO:0000256" key="3">
    <source>
        <dbReference type="ARBA" id="ARBA00022603"/>
    </source>
</evidence>
<dbReference type="GO" id="GO:0032259">
    <property type="term" value="P:methylation"/>
    <property type="evidence" value="ECO:0007669"/>
    <property type="project" value="UniProtKB-KW"/>
</dbReference>
<dbReference type="EMBL" id="PXYV01000081">
    <property type="protein sequence ID" value="PSR20159.1"/>
    <property type="molecule type" value="Genomic_DNA"/>
</dbReference>
<dbReference type="GO" id="GO:0005829">
    <property type="term" value="C:cytosol"/>
    <property type="evidence" value="ECO:0007669"/>
    <property type="project" value="TreeGrafter"/>
</dbReference>
<dbReference type="Pfam" id="PF02574">
    <property type="entry name" value="S-methyl_trans"/>
    <property type="match status" value="1"/>
</dbReference>
<dbReference type="CDD" id="cd00537">
    <property type="entry name" value="MTHFR"/>
    <property type="match status" value="1"/>
</dbReference>
<dbReference type="InterPro" id="IPR003171">
    <property type="entry name" value="Mehydrof_redctse-like"/>
</dbReference>
<dbReference type="GO" id="GO:0008705">
    <property type="term" value="F:methionine synthase activity"/>
    <property type="evidence" value="ECO:0007669"/>
    <property type="project" value="TreeGrafter"/>
</dbReference>
<keyword evidence="6" id="KW-0274">FAD</keyword>
<reference evidence="10 11" key="1">
    <citation type="journal article" date="2014" name="BMC Genomics">
        <title>Comparison of environmental and isolate Sulfobacillus genomes reveals diverse carbon, sulfur, nitrogen, and hydrogen metabolisms.</title>
        <authorList>
            <person name="Justice N.B."/>
            <person name="Norman A."/>
            <person name="Brown C.T."/>
            <person name="Singh A."/>
            <person name="Thomas B.C."/>
            <person name="Banfield J.F."/>
        </authorList>
    </citation>
    <scope>NUCLEOTIDE SEQUENCE [LARGE SCALE GENOMIC DNA]</scope>
    <source>
        <strain evidence="10">AMDSBA3</strain>
    </source>
</reference>
<dbReference type="NCBIfam" id="NF006396">
    <property type="entry name" value="PRK08645.1"/>
    <property type="match status" value="1"/>
</dbReference>
<keyword evidence="8" id="KW-0862">Zinc</keyword>
<comment type="cofactor">
    <cofactor evidence="8">
        <name>Zn(2+)</name>
        <dbReference type="ChEBI" id="CHEBI:29105"/>
    </cofactor>
</comment>
<dbReference type="SUPFAM" id="SSF51730">
    <property type="entry name" value="FAD-linked oxidoreductase"/>
    <property type="match status" value="1"/>
</dbReference>
<sequence length="623" mass="66258">MKELREVLGRELLIEDGAMGTWLLSQGASASQLPMVPLSQPDLLLRAHLDYLKAGARLLETHTFAANAGKLGALGISADVAELNRRAAQIARHARDIHGASAYIVGSMGPLNARVESRIMPGISMAEAQRQYGEMVAGLLAGGVDGFIVETMSDMLAIQAAVAAIRRESDLPIIVSLTFSRLGTTLYGFTPEEVVEELAHLPGGPPQMVGANCGTGPALLLDAAWRMADVAKKYGMALAVSPNAGEPYVIDGHVAYPASAEYMAALAPAFKAAGCLVIGGCCGTTPAHIQAMAERVKDEAPSVADWRPLPVVREEAPIAEPSRTHETLLDLLDTRFVVSVELDPPRSPNLERFLESARAVAKAGAPVINIADSPMARVRLSALAAARLLQESVGVQSLLHFTTRDRNLMGIQSDLLGAYALGVRNVLALTGDPPGIGDYAHATAVYDIDSVGLVRVLHSFNQGQDALGQPLGTATAFAVGVGLNPTAEDLDREIQRLQQKIEAGAQYCLTQPIYSADQLYRFLDRWSGSLPPLLLGIMPLVSYRQAMYLHHEVPGITIPDAVLAAMESSLDAMQTGTELAIDLLNQVSSLVRGVYLVPSFNRVTPLIPILEALKRLTGATSTS</sequence>
<evidence type="ECO:0000256" key="6">
    <source>
        <dbReference type="ARBA" id="ARBA00022827"/>
    </source>
</evidence>
<evidence type="ECO:0000313" key="11">
    <source>
        <dbReference type="Proteomes" id="UP000241848"/>
    </source>
</evidence>
<feature type="binding site" evidence="8">
    <location>
        <position position="213"/>
    </location>
    <ligand>
        <name>Zn(2+)</name>
        <dbReference type="ChEBI" id="CHEBI:29105"/>
    </ligand>
</feature>
<dbReference type="InterPro" id="IPR036589">
    <property type="entry name" value="HCY_dom_sf"/>
</dbReference>
<keyword evidence="7" id="KW-0560">Oxidoreductase</keyword>
<comment type="cofactor">
    <cofactor evidence="1">
        <name>FAD</name>
        <dbReference type="ChEBI" id="CHEBI:57692"/>
    </cofactor>
</comment>
<dbReference type="Gene3D" id="3.20.20.220">
    <property type="match status" value="1"/>
</dbReference>
<evidence type="ECO:0000256" key="1">
    <source>
        <dbReference type="ARBA" id="ARBA00001974"/>
    </source>
</evidence>
<name>A0A2T2WD64_9FIRM</name>
<evidence type="ECO:0000256" key="4">
    <source>
        <dbReference type="ARBA" id="ARBA00022630"/>
    </source>
</evidence>
<accession>A0A2T2WD64</accession>
<evidence type="ECO:0000256" key="7">
    <source>
        <dbReference type="ARBA" id="ARBA00023002"/>
    </source>
</evidence>
<comment type="caution">
    <text evidence="10">The sequence shown here is derived from an EMBL/GenBank/DDBJ whole genome shotgun (WGS) entry which is preliminary data.</text>
</comment>
<dbReference type="Pfam" id="PF02219">
    <property type="entry name" value="MTHFR"/>
    <property type="match status" value="1"/>
</dbReference>
<dbReference type="Gene3D" id="3.20.20.330">
    <property type="entry name" value="Homocysteine-binding-like domain"/>
    <property type="match status" value="1"/>
</dbReference>
<dbReference type="GO" id="GO:0046872">
    <property type="term" value="F:metal ion binding"/>
    <property type="evidence" value="ECO:0007669"/>
    <property type="project" value="UniProtKB-KW"/>
</dbReference>
<feature type="binding site" evidence="8">
    <location>
        <position position="281"/>
    </location>
    <ligand>
        <name>Zn(2+)</name>
        <dbReference type="ChEBI" id="CHEBI:29105"/>
    </ligand>
</feature>
<evidence type="ECO:0000256" key="5">
    <source>
        <dbReference type="ARBA" id="ARBA00022679"/>
    </source>
</evidence>
<dbReference type="InterPro" id="IPR029041">
    <property type="entry name" value="FAD-linked_oxidoreductase-like"/>
</dbReference>
<dbReference type="InterPro" id="IPR003726">
    <property type="entry name" value="HCY_dom"/>
</dbReference>
<organism evidence="10 11">
    <name type="scientific">Sulfobacillus acidophilus</name>
    <dbReference type="NCBI Taxonomy" id="53633"/>
    <lineage>
        <taxon>Bacteria</taxon>
        <taxon>Bacillati</taxon>
        <taxon>Bacillota</taxon>
        <taxon>Clostridia</taxon>
        <taxon>Eubacteriales</taxon>
        <taxon>Clostridiales Family XVII. Incertae Sedis</taxon>
        <taxon>Sulfobacillus</taxon>
    </lineage>
</organism>
<comment type="pathway">
    <text evidence="2">One-carbon metabolism; tetrahydrofolate interconversion.</text>
</comment>
<keyword evidence="8" id="KW-0479">Metal-binding</keyword>
<dbReference type="Proteomes" id="UP000241848">
    <property type="component" value="Unassembled WGS sequence"/>
</dbReference>
<dbReference type="PANTHER" id="PTHR45833:SF2">
    <property type="entry name" value="BIFUNCTIONAL HOMOCYSTEINE S-METHYLTRANSFERASE_5,10-METHYLENETETRAHYDROFOLATE REDUCTASE"/>
    <property type="match status" value="1"/>
</dbReference>
<dbReference type="AlphaFoldDB" id="A0A2T2WD64"/>
<keyword evidence="5 8" id="KW-0808">Transferase</keyword>
<evidence type="ECO:0000259" key="9">
    <source>
        <dbReference type="PROSITE" id="PS50970"/>
    </source>
</evidence>
<feature type="binding site" evidence="8">
    <location>
        <position position="282"/>
    </location>
    <ligand>
        <name>Zn(2+)</name>
        <dbReference type="ChEBI" id="CHEBI:29105"/>
    </ligand>
</feature>
<dbReference type="PANTHER" id="PTHR45833">
    <property type="entry name" value="METHIONINE SYNTHASE"/>
    <property type="match status" value="1"/>
</dbReference>
<dbReference type="SUPFAM" id="SSF82282">
    <property type="entry name" value="Homocysteine S-methyltransferase"/>
    <property type="match status" value="1"/>
</dbReference>
<dbReference type="PROSITE" id="PS50970">
    <property type="entry name" value="HCY"/>
    <property type="match status" value="1"/>
</dbReference>
<dbReference type="UniPathway" id="UPA00193"/>
<evidence type="ECO:0000256" key="2">
    <source>
        <dbReference type="ARBA" id="ARBA00004777"/>
    </source>
</evidence>